<dbReference type="InterPro" id="IPR013740">
    <property type="entry name" value="Redoxin"/>
</dbReference>
<dbReference type="InterPro" id="IPR036249">
    <property type="entry name" value="Thioredoxin-like_sf"/>
</dbReference>
<keyword evidence="1 6" id="KW-0575">Peroxidase</keyword>
<dbReference type="KEGG" id="cbq:AL705_05075"/>
<dbReference type="EC" id="1.11.1.24" evidence="6"/>
<sequence>MAQTKFDGTVVNTVGELPEVGASAPEFTLVGSDLSDVTLADFAGRKLILNIFPSLDTDVCAASVRKFNEEATKLDNTSVLCVSADLPFAQERFCVSNGIDNVKNGSSFRSTFGDDYGVKLADGPLAGLLTRAVVVVCPEGKVHYVQLVDEITTEPDYDAAIEAVKAI</sequence>
<proteinExistence type="inferred from homology"/>
<evidence type="ECO:0000256" key="5">
    <source>
        <dbReference type="ARBA" id="ARBA00023284"/>
    </source>
</evidence>
<dbReference type="InterPro" id="IPR013766">
    <property type="entry name" value="Thioredoxin_domain"/>
</dbReference>
<dbReference type="OrthoDB" id="9781543at2"/>
<dbReference type="InterPro" id="IPR018219">
    <property type="entry name" value="Tpx_CS"/>
</dbReference>
<keyword evidence="2 6" id="KW-0049">Antioxidant</keyword>
<dbReference type="GO" id="GO:0008379">
    <property type="term" value="F:thioredoxin peroxidase activity"/>
    <property type="evidence" value="ECO:0007669"/>
    <property type="project" value="UniProtKB-UniRule"/>
</dbReference>
<dbReference type="Gene3D" id="3.40.30.10">
    <property type="entry name" value="Glutaredoxin"/>
    <property type="match status" value="1"/>
</dbReference>
<evidence type="ECO:0000256" key="2">
    <source>
        <dbReference type="ARBA" id="ARBA00022862"/>
    </source>
</evidence>
<feature type="active site" description="Cysteine sulfenic acid (-SOH) intermediate" evidence="6">
    <location>
        <position position="60"/>
    </location>
</feature>
<keyword evidence="4 6" id="KW-1015">Disulfide bond</keyword>
<organism evidence="8 9">
    <name type="scientific">Lawsonella clevelandensis</name>
    <dbReference type="NCBI Taxonomy" id="1528099"/>
    <lineage>
        <taxon>Bacteria</taxon>
        <taxon>Bacillati</taxon>
        <taxon>Actinomycetota</taxon>
        <taxon>Actinomycetes</taxon>
        <taxon>Mycobacteriales</taxon>
        <taxon>Lawsonellaceae</taxon>
        <taxon>Lawsonella</taxon>
    </lineage>
</organism>
<dbReference type="AlphaFoldDB" id="A0A0M3TBR5"/>
<dbReference type="Pfam" id="PF08534">
    <property type="entry name" value="Redoxin"/>
    <property type="match status" value="1"/>
</dbReference>
<dbReference type="PANTHER" id="PTHR43110:SF1">
    <property type="entry name" value="THIOL PEROXIDASE"/>
    <property type="match status" value="1"/>
</dbReference>
<feature type="disulfide bond" description="Redox-active" evidence="6">
    <location>
        <begin position="60"/>
        <end position="94"/>
    </location>
</feature>
<dbReference type="HAMAP" id="MF_00269">
    <property type="entry name" value="Tpx"/>
    <property type="match status" value="1"/>
</dbReference>
<evidence type="ECO:0000313" key="8">
    <source>
        <dbReference type="EMBL" id="ALE19084.1"/>
    </source>
</evidence>
<comment type="miscellaneous">
    <text evidence="6">The active site is a conserved redox-active cysteine residue, the peroxidatic cysteine (C(P)), which makes the nucleophilic attack on the peroxide substrate. The peroxide oxidizes the C(P)-SH to cysteine sulfenic acid (C(P)-SOH), which then reacts with another cysteine residue, the resolving cysteine (C(R)), to form a disulfide bridge. The disulfide is subsequently reduced by an appropriate electron donor to complete the catalytic cycle. In this atypical 2-Cys peroxiredoxin, C(R) is present in the same subunit to form an intramolecular disulfide. The disulfide is subsequently reduced by thioredoxin.</text>
</comment>
<keyword evidence="3 6" id="KW-0560">Oxidoreductase</keyword>
<evidence type="ECO:0000256" key="6">
    <source>
        <dbReference type="HAMAP-Rule" id="MF_00269"/>
    </source>
</evidence>
<dbReference type="Proteomes" id="UP000068137">
    <property type="component" value="Chromosome"/>
</dbReference>
<evidence type="ECO:0000259" key="7">
    <source>
        <dbReference type="PROSITE" id="PS51352"/>
    </source>
</evidence>
<dbReference type="PANTHER" id="PTHR43110">
    <property type="entry name" value="THIOL PEROXIDASE"/>
    <property type="match status" value="1"/>
</dbReference>
<dbReference type="PATRIC" id="fig|1562462.4.peg.1047"/>
<comment type="catalytic activity">
    <reaction evidence="6">
        <text>a hydroperoxide + [thioredoxin]-dithiol = an alcohol + [thioredoxin]-disulfide + H2O</text>
        <dbReference type="Rhea" id="RHEA:62620"/>
        <dbReference type="Rhea" id="RHEA-COMP:10698"/>
        <dbReference type="Rhea" id="RHEA-COMP:10700"/>
        <dbReference type="ChEBI" id="CHEBI:15377"/>
        <dbReference type="ChEBI" id="CHEBI:29950"/>
        <dbReference type="ChEBI" id="CHEBI:30879"/>
        <dbReference type="ChEBI" id="CHEBI:35924"/>
        <dbReference type="ChEBI" id="CHEBI:50058"/>
        <dbReference type="EC" id="1.11.1.24"/>
    </reaction>
</comment>
<dbReference type="NCBIfam" id="NF001808">
    <property type="entry name" value="PRK00522.1"/>
    <property type="match status" value="1"/>
</dbReference>
<reference evidence="8 9" key="1">
    <citation type="journal article" date="2015" name="Genome Announc.">
        <title>Complete Genome Sequences for Two Strains of a Novel Fastidious, Partially Acid-Fast, Gram-Positive Corynebacterineae Bacterium, Derived from Human Clinical Samples.</title>
        <authorList>
            <person name="Nicholson A.C."/>
            <person name="Bell M."/>
            <person name="Humrighouse B.W."/>
            <person name="McQuiston J.R."/>
        </authorList>
    </citation>
    <scope>NUCLEOTIDE SEQUENCE [LARGE SCALE GENOMIC DNA]</scope>
    <source>
        <strain evidence="8 9">X1698</strain>
    </source>
</reference>
<keyword evidence="5 6" id="KW-0676">Redox-active center</keyword>
<dbReference type="RefSeq" id="WP_053962092.1">
    <property type="nucleotide sequence ID" value="NZ_CAMJVL010000011.1"/>
</dbReference>
<evidence type="ECO:0000256" key="3">
    <source>
        <dbReference type="ARBA" id="ARBA00023002"/>
    </source>
</evidence>
<accession>A0A0M3TBR5</accession>
<name>A0A0M3TBR5_9ACTN</name>
<evidence type="ECO:0000256" key="1">
    <source>
        <dbReference type="ARBA" id="ARBA00022559"/>
    </source>
</evidence>
<dbReference type="STRING" id="1528099.AL705_05075"/>
<comment type="subunit">
    <text evidence="6">Homodimer.</text>
</comment>
<protein>
    <recommendedName>
        <fullName evidence="6">Thiol peroxidase</fullName>
        <shortName evidence="6">Tpx</shortName>
        <ecNumber evidence="6">1.11.1.24</ecNumber>
    </recommendedName>
    <alternativeName>
        <fullName evidence="6">Peroxiredoxin tpx</fullName>
        <shortName evidence="6">Prx</shortName>
    </alternativeName>
    <alternativeName>
        <fullName evidence="6">Thioredoxin peroxidase</fullName>
    </alternativeName>
    <alternativeName>
        <fullName evidence="6">Thioredoxin-dependent peroxiredoxin</fullName>
    </alternativeName>
</protein>
<dbReference type="InterPro" id="IPR002065">
    <property type="entry name" value="TPX"/>
</dbReference>
<evidence type="ECO:0000256" key="4">
    <source>
        <dbReference type="ARBA" id="ARBA00023157"/>
    </source>
</evidence>
<dbReference type="EMBL" id="CP012390">
    <property type="protein sequence ID" value="ALE19084.1"/>
    <property type="molecule type" value="Genomic_DNA"/>
</dbReference>
<dbReference type="PROSITE" id="PS51352">
    <property type="entry name" value="THIOREDOXIN_2"/>
    <property type="match status" value="1"/>
</dbReference>
<dbReference type="SUPFAM" id="SSF52833">
    <property type="entry name" value="Thioredoxin-like"/>
    <property type="match status" value="1"/>
</dbReference>
<evidence type="ECO:0000313" key="9">
    <source>
        <dbReference type="Proteomes" id="UP000068137"/>
    </source>
</evidence>
<feature type="domain" description="Thioredoxin" evidence="7">
    <location>
        <begin position="18"/>
        <end position="167"/>
    </location>
</feature>
<dbReference type="CDD" id="cd03014">
    <property type="entry name" value="PRX_Atyp2cys"/>
    <property type="match status" value="1"/>
</dbReference>
<dbReference type="InterPro" id="IPR050455">
    <property type="entry name" value="Tpx_Peroxidase_subfamily"/>
</dbReference>
<gene>
    <name evidence="6 8" type="primary">tpx</name>
    <name evidence="8" type="ORF">AL705_05075</name>
</gene>
<comment type="function">
    <text evidence="6">Thiol-specific peroxidase that catalyzes the reduction of hydrogen peroxide and organic hydroperoxides to water and alcohols, respectively. Plays a role in cell protection against oxidative stress by detoxifying peroxides.</text>
</comment>
<dbReference type="PROSITE" id="PS01265">
    <property type="entry name" value="TPX"/>
    <property type="match status" value="1"/>
</dbReference>
<comment type="similarity">
    <text evidence="6">Belongs to the peroxiredoxin family. Tpx subfamily.</text>
</comment>